<dbReference type="EMBL" id="LR796556">
    <property type="protein sequence ID" value="CAB4152078.1"/>
    <property type="molecule type" value="Genomic_DNA"/>
</dbReference>
<organism evidence="1">
    <name type="scientific">uncultured Caudovirales phage</name>
    <dbReference type="NCBI Taxonomy" id="2100421"/>
    <lineage>
        <taxon>Viruses</taxon>
        <taxon>Duplodnaviria</taxon>
        <taxon>Heunggongvirae</taxon>
        <taxon>Uroviricota</taxon>
        <taxon>Caudoviricetes</taxon>
        <taxon>Peduoviridae</taxon>
        <taxon>Maltschvirus</taxon>
        <taxon>Maltschvirus maltsch</taxon>
    </lineage>
</organism>
<reference evidence="1" key="1">
    <citation type="submission" date="2020-04" db="EMBL/GenBank/DDBJ databases">
        <authorList>
            <person name="Chiriac C."/>
            <person name="Salcher M."/>
            <person name="Ghai R."/>
            <person name="Kavagutti S V."/>
        </authorList>
    </citation>
    <scope>NUCLEOTIDE SEQUENCE</scope>
</reference>
<name>A0A6J5MZY3_9CAUD</name>
<proteinExistence type="predicted"/>
<gene>
    <name evidence="1" type="ORF">UFOVP599_50</name>
</gene>
<protein>
    <submittedName>
        <fullName evidence="1">Bacteriophage P22, Gp10, DNA-stabilising</fullName>
    </submittedName>
</protein>
<evidence type="ECO:0000313" key="1">
    <source>
        <dbReference type="EMBL" id="CAB4152078.1"/>
    </source>
</evidence>
<accession>A0A6J5MZY3</accession>
<sequence>MPDFGFVGPSYEAPSIYQEAQECINFYPEIDPLKQPGQRGVVALYPTPGLTTVCQLWPGEVRAMFPLHGTIPFIMIAISDEYVYKIDEAYTATKIGTLSTKSGACQISYNRTTTDGLIAYIVDGVDRYYYVVTSDTFKKLPPTDGPWQGATTVDVIDNYNVYNEPGTNNWSATDLGSQFSTQAYYGTKDGEPDPIVAIIADHRQVYLLGEQTTEVWVDVGSSISGLITFPFGRVSGTMMQHGCAARNSICQFDEQLMFVSQDARGQGIIGAVQGYSFVRLSNHAVEQTLMNKKLDDAVAYTYRLEGHEFYVVTFPSIDLTWVYDLATQMWHKWLSVDNFDVYHRHRSNCGAFFGNVYLVGDFENGKIYQLDNAVYTEDGNKIRRLRRAPHLVQDFQREYFSELQIQFQPGVGLDGIQQGTDPQAMLRWSNDGGSTWSNEHWTSIGKIGRYTNRAIWRRLGWARDRIYEVAISDPVKAVIVSANLKGEGAEN</sequence>